<keyword evidence="3 5" id="KW-0378">Hydrolase</keyword>
<dbReference type="GO" id="GO:0005525">
    <property type="term" value="F:GTP binding"/>
    <property type="evidence" value="ECO:0007669"/>
    <property type="project" value="UniProtKB-KW"/>
</dbReference>
<dbReference type="VEuPathDB" id="ToxoDB:TGMAS_215090A"/>
<dbReference type="PANTHER" id="PTHR21231:SF3">
    <property type="entry name" value="GPN-LOOP GTPASE 2"/>
    <property type="match status" value="1"/>
</dbReference>
<organism evidence="6 7">
    <name type="scientific">Toxoplasma gondii MAS</name>
    <dbReference type="NCBI Taxonomy" id="943118"/>
    <lineage>
        <taxon>Eukaryota</taxon>
        <taxon>Sar</taxon>
        <taxon>Alveolata</taxon>
        <taxon>Apicomplexa</taxon>
        <taxon>Conoidasida</taxon>
        <taxon>Coccidia</taxon>
        <taxon>Eucoccidiorida</taxon>
        <taxon>Eimeriorina</taxon>
        <taxon>Sarcocystidae</taxon>
        <taxon>Toxoplasma</taxon>
    </lineage>
</organism>
<name>A0A086QV38_TOXGO</name>
<evidence type="ECO:0000313" key="6">
    <source>
        <dbReference type="EMBL" id="KFH16470.1"/>
    </source>
</evidence>
<dbReference type="Gene3D" id="3.40.50.300">
    <property type="entry name" value="P-loop containing nucleotide triphosphate hydrolases"/>
    <property type="match status" value="1"/>
</dbReference>
<dbReference type="GO" id="GO:0005737">
    <property type="term" value="C:cytoplasm"/>
    <property type="evidence" value="ECO:0007669"/>
    <property type="project" value="TreeGrafter"/>
</dbReference>
<comment type="similarity">
    <text evidence="1 5">Belongs to the GPN-loop GTPase family.</text>
</comment>
<protein>
    <recommendedName>
        <fullName evidence="5">GPN-loop GTPase 2</fullName>
    </recommendedName>
</protein>
<dbReference type="AlphaFoldDB" id="A0A086QV38"/>
<dbReference type="InterPro" id="IPR027417">
    <property type="entry name" value="P-loop_NTPase"/>
</dbReference>
<evidence type="ECO:0000256" key="3">
    <source>
        <dbReference type="ARBA" id="ARBA00022801"/>
    </source>
</evidence>
<evidence type="ECO:0000256" key="4">
    <source>
        <dbReference type="ARBA" id="ARBA00023134"/>
    </source>
</evidence>
<keyword evidence="2 5" id="KW-0547">Nucleotide-binding</keyword>
<comment type="function">
    <text evidence="5">Small GTPase required for proper localization of RNA polymerase II and III (RNAPII and RNAPIII). May act at an RNAP assembly step prior to nuclear import.</text>
</comment>
<evidence type="ECO:0000256" key="1">
    <source>
        <dbReference type="ARBA" id="ARBA00005290"/>
    </source>
</evidence>
<feature type="non-terminal residue" evidence="6">
    <location>
        <position position="192"/>
    </location>
</feature>
<dbReference type="InterPro" id="IPR004130">
    <property type="entry name" value="Gpn"/>
</dbReference>
<accession>A0A086QV38</accession>
<sequence length="192" mass="21137">MWYGQLVIGPPGSGKSTYCNGMQQMLRALHRPHIVVNLDPANDFLPYDCAVNLRDLIDHKEVMEKHRLGPNGGMSLLSPLLSRSLVRPTALFSPLVLSPLFSRFCLLVLACTFVFSLSFFTSMASPSHPLAPEHPPCRGSKAFCGNAHSNSLLQTASVCSSRAVHLTPQSSPPSVSPHTLRRQPSFFDLRFH</sequence>
<dbReference type="SUPFAM" id="SSF52540">
    <property type="entry name" value="P-loop containing nucleoside triphosphate hydrolases"/>
    <property type="match status" value="1"/>
</dbReference>
<evidence type="ECO:0000256" key="2">
    <source>
        <dbReference type="ARBA" id="ARBA00022741"/>
    </source>
</evidence>
<evidence type="ECO:0000313" key="7">
    <source>
        <dbReference type="Proteomes" id="UP000028821"/>
    </source>
</evidence>
<proteinExistence type="inferred from homology"/>
<evidence type="ECO:0000256" key="5">
    <source>
        <dbReference type="RuleBase" id="RU365059"/>
    </source>
</evidence>
<keyword evidence="4 5" id="KW-0342">GTP-binding</keyword>
<dbReference type="Pfam" id="PF03029">
    <property type="entry name" value="ATP_bind_1"/>
    <property type="match status" value="1"/>
</dbReference>
<dbReference type="Proteomes" id="UP000028821">
    <property type="component" value="Unassembled WGS sequence"/>
</dbReference>
<gene>
    <name evidence="6" type="ORF">TGMAS_215090A</name>
</gene>
<comment type="subunit">
    <text evidence="5">Binds to RNA polymerase II (RNAPII).</text>
</comment>
<reference evidence="6 7" key="1">
    <citation type="submission" date="2014-04" db="EMBL/GenBank/DDBJ databases">
        <authorList>
            <person name="Sibley D."/>
            <person name="Venepally P."/>
            <person name="Karamycheva S."/>
            <person name="Hadjithomas M."/>
            <person name="Khan A."/>
            <person name="Brunk B."/>
            <person name="Roos D."/>
            <person name="Caler E."/>
            <person name="Lorenzi H."/>
        </authorList>
    </citation>
    <scope>NUCLEOTIDE SEQUENCE [LARGE SCALE GENOMIC DNA]</scope>
    <source>
        <strain evidence="6 7">MAS</strain>
    </source>
</reference>
<comment type="caution">
    <text evidence="6">The sequence shown here is derived from an EMBL/GenBank/DDBJ whole genome shotgun (WGS) entry which is preliminary data.</text>
</comment>
<dbReference type="EMBL" id="AEXC02000569">
    <property type="protein sequence ID" value="KFH16470.1"/>
    <property type="molecule type" value="Genomic_DNA"/>
</dbReference>
<dbReference type="PANTHER" id="PTHR21231">
    <property type="entry name" value="XPA-BINDING PROTEIN 1-RELATED"/>
    <property type="match status" value="1"/>
</dbReference>
<dbReference type="GO" id="GO:0003924">
    <property type="term" value="F:GTPase activity"/>
    <property type="evidence" value="ECO:0007669"/>
    <property type="project" value="TreeGrafter"/>
</dbReference>